<feature type="domain" description="Pectinesterase catalytic" evidence="13">
    <location>
        <begin position="56"/>
        <end position="359"/>
    </location>
</feature>
<keyword evidence="6" id="KW-0964">Secreted</keyword>
<dbReference type="STRING" id="3914.A0A0L9UUM2"/>
<sequence length="364" mass="40130">MSKIRLMLLSSGLVFLVLLLKCVGDTDSDHAGNVITWDDFMVDEKDTTSNVGGRVIVVDQNGNGDSTTVQAAVDMVPQNNTQRVKIFIYPGIYRERVHVPKSKPFISLIGKPNITMNANIAAIGNGIGIVIITNSTKASDKDSNGQEMGTISTATVWVQSDFFCATALTIQNLVDKEADKRQAVALRVDGDKAVFYGVRLVGEQDTLLDNTGIHYFYRSYIQGSVDFIFGNAKSLFHECVVYSVAEFWGAIAAHHRDSEDEDTGFSFVNCTIKGSGSVFLGRAWGNYATTIYSNCDMDDVINPLGWSDWGDSSRQGTAMFGEYECSGKGSNRSERVEWSKALSREEAEPFQSRDYIYGDGWLRL</sequence>
<name>A0A0L9UUM2_PHAAN</name>
<proteinExistence type="inferred from homology"/>
<dbReference type="Pfam" id="PF01095">
    <property type="entry name" value="Pectinesterase"/>
    <property type="match status" value="1"/>
</dbReference>
<dbReference type="PANTHER" id="PTHR31321">
    <property type="entry name" value="ACYL-COA THIOESTER HYDROLASE YBHC-RELATED"/>
    <property type="match status" value="1"/>
</dbReference>
<dbReference type="InterPro" id="IPR012334">
    <property type="entry name" value="Pectin_lyas_fold"/>
</dbReference>
<dbReference type="SUPFAM" id="SSF51126">
    <property type="entry name" value="Pectin lyase-like"/>
    <property type="match status" value="1"/>
</dbReference>
<evidence type="ECO:0000256" key="6">
    <source>
        <dbReference type="ARBA" id="ARBA00022525"/>
    </source>
</evidence>
<comment type="catalytic activity">
    <reaction evidence="10 12">
        <text>[(1-&gt;4)-alpha-D-galacturonosyl methyl ester](n) + n H2O = [(1-&gt;4)-alpha-D-galacturonosyl](n) + n methanol + n H(+)</text>
        <dbReference type="Rhea" id="RHEA:22380"/>
        <dbReference type="Rhea" id="RHEA-COMP:14570"/>
        <dbReference type="Rhea" id="RHEA-COMP:14573"/>
        <dbReference type="ChEBI" id="CHEBI:15377"/>
        <dbReference type="ChEBI" id="CHEBI:15378"/>
        <dbReference type="ChEBI" id="CHEBI:17790"/>
        <dbReference type="ChEBI" id="CHEBI:140522"/>
        <dbReference type="ChEBI" id="CHEBI:140523"/>
        <dbReference type="EC" id="3.1.1.11"/>
    </reaction>
</comment>
<feature type="active site" evidence="11">
    <location>
        <position position="226"/>
    </location>
</feature>
<evidence type="ECO:0000256" key="1">
    <source>
        <dbReference type="ARBA" id="ARBA00004191"/>
    </source>
</evidence>
<comment type="subcellular location">
    <subcellularLocation>
        <location evidence="1">Secreted</location>
        <location evidence="1">Cell wall</location>
    </subcellularLocation>
</comment>
<dbReference type="PANTHER" id="PTHR31321:SF31">
    <property type="entry name" value="PECTINESTERASE QRT1"/>
    <property type="match status" value="1"/>
</dbReference>
<feature type="signal peptide" evidence="12">
    <location>
        <begin position="1"/>
        <end position="24"/>
    </location>
</feature>
<evidence type="ECO:0000256" key="4">
    <source>
        <dbReference type="ARBA" id="ARBA00013229"/>
    </source>
</evidence>
<dbReference type="KEGG" id="var:108337886"/>
<dbReference type="AlphaFoldDB" id="A0A0L9UUM2"/>
<dbReference type="InterPro" id="IPR011050">
    <property type="entry name" value="Pectin_lyase_fold/virulence"/>
</dbReference>
<evidence type="ECO:0000256" key="11">
    <source>
        <dbReference type="PROSITE-ProRule" id="PRU10040"/>
    </source>
</evidence>
<evidence type="ECO:0000256" key="8">
    <source>
        <dbReference type="ARBA" id="ARBA00022801"/>
    </source>
</evidence>
<keyword evidence="5" id="KW-0134">Cell wall</keyword>
<dbReference type="GO" id="GO:0030599">
    <property type="term" value="F:pectinesterase activity"/>
    <property type="evidence" value="ECO:0007669"/>
    <property type="project" value="UniProtKB-UniRule"/>
</dbReference>
<dbReference type="InterPro" id="IPR033131">
    <property type="entry name" value="Pectinesterase_Asp_AS"/>
</dbReference>
<evidence type="ECO:0000256" key="7">
    <source>
        <dbReference type="ARBA" id="ARBA00022729"/>
    </source>
</evidence>
<dbReference type="PROSITE" id="PS00503">
    <property type="entry name" value="PECTINESTERASE_2"/>
    <property type="match status" value="1"/>
</dbReference>
<dbReference type="FunFam" id="2.160.20.10:FF:000008">
    <property type="entry name" value="Pectinesterase"/>
    <property type="match status" value="1"/>
</dbReference>
<keyword evidence="7 12" id="KW-0732">Signal</keyword>
<dbReference type="Gramene" id="KOM46426">
    <property type="protein sequence ID" value="KOM46426"/>
    <property type="gene ID" value="LR48_Vigan07g013000"/>
</dbReference>
<dbReference type="OMA" id="YSNCDMD"/>
<comment type="similarity">
    <text evidence="3">Belongs to the pectinesterase family.</text>
</comment>
<gene>
    <name evidence="14" type="ORF">LR48_Vigan07g013000</name>
</gene>
<comment type="pathway">
    <text evidence="2 12">Glycan metabolism; pectin degradation; 2-dehydro-3-deoxy-D-gluconate from pectin: step 1/5.</text>
</comment>
<evidence type="ECO:0000313" key="15">
    <source>
        <dbReference type="Proteomes" id="UP000053144"/>
    </source>
</evidence>
<evidence type="ECO:0000259" key="13">
    <source>
        <dbReference type="Pfam" id="PF01095"/>
    </source>
</evidence>
<evidence type="ECO:0000256" key="2">
    <source>
        <dbReference type="ARBA" id="ARBA00005184"/>
    </source>
</evidence>
<evidence type="ECO:0000256" key="12">
    <source>
        <dbReference type="RuleBase" id="RU000589"/>
    </source>
</evidence>
<feature type="chain" id="PRO_5005395100" description="Pectinesterase" evidence="12">
    <location>
        <begin position="25"/>
        <end position="364"/>
    </location>
</feature>
<keyword evidence="8 12" id="KW-0378">Hydrolase</keyword>
<evidence type="ECO:0000256" key="5">
    <source>
        <dbReference type="ARBA" id="ARBA00022512"/>
    </source>
</evidence>
<dbReference type="Gene3D" id="2.160.20.10">
    <property type="entry name" value="Single-stranded right-handed beta-helix, Pectin lyase-like"/>
    <property type="match status" value="1"/>
</dbReference>
<dbReference type="GO" id="GO:0042545">
    <property type="term" value="P:cell wall modification"/>
    <property type="evidence" value="ECO:0007669"/>
    <property type="project" value="UniProtKB-UniRule"/>
</dbReference>
<dbReference type="OrthoDB" id="2019149at2759"/>
<evidence type="ECO:0000313" key="14">
    <source>
        <dbReference type="EMBL" id="KOM46426.1"/>
    </source>
</evidence>
<protein>
    <recommendedName>
        <fullName evidence="4 12">Pectinesterase</fullName>
        <ecNumber evidence="4 12">3.1.1.11</ecNumber>
    </recommendedName>
</protein>
<evidence type="ECO:0000256" key="3">
    <source>
        <dbReference type="ARBA" id="ARBA00008891"/>
    </source>
</evidence>
<dbReference type="EC" id="3.1.1.11" evidence="4 12"/>
<accession>A0A0L9UUM2</accession>
<dbReference type="GO" id="GO:0045490">
    <property type="term" value="P:pectin catabolic process"/>
    <property type="evidence" value="ECO:0007669"/>
    <property type="project" value="UniProtKB-UniRule"/>
</dbReference>
<keyword evidence="9 12" id="KW-0063">Aspartyl esterase</keyword>
<reference evidence="15" key="1">
    <citation type="journal article" date="2015" name="Proc. Natl. Acad. Sci. U.S.A.">
        <title>Genome sequencing of adzuki bean (Vigna angularis) provides insight into high starch and low fat accumulation and domestication.</title>
        <authorList>
            <person name="Yang K."/>
            <person name="Tian Z."/>
            <person name="Chen C."/>
            <person name="Luo L."/>
            <person name="Zhao B."/>
            <person name="Wang Z."/>
            <person name="Yu L."/>
            <person name="Li Y."/>
            <person name="Sun Y."/>
            <person name="Li W."/>
            <person name="Chen Y."/>
            <person name="Li Y."/>
            <person name="Zhang Y."/>
            <person name="Ai D."/>
            <person name="Zhao J."/>
            <person name="Shang C."/>
            <person name="Ma Y."/>
            <person name="Wu B."/>
            <person name="Wang M."/>
            <person name="Gao L."/>
            <person name="Sun D."/>
            <person name="Zhang P."/>
            <person name="Guo F."/>
            <person name="Wang W."/>
            <person name="Li Y."/>
            <person name="Wang J."/>
            <person name="Varshney R.K."/>
            <person name="Wang J."/>
            <person name="Ling H.Q."/>
            <person name="Wan P."/>
        </authorList>
    </citation>
    <scope>NUCLEOTIDE SEQUENCE</scope>
    <source>
        <strain evidence="15">cv. Jingnong 6</strain>
    </source>
</reference>
<dbReference type="EMBL" id="CM003377">
    <property type="protein sequence ID" value="KOM46426.1"/>
    <property type="molecule type" value="Genomic_DNA"/>
</dbReference>
<organism evidence="14 15">
    <name type="scientific">Phaseolus angularis</name>
    <name type="common">Azuki bean</name>
    <name type="synonym">Vigna angularis</name>
    <dbReference type="NCBI Taxonomy" id="3914"/>
    <lineage>
        <taxon>Eukaryota</taxon>
        <taxon>Viridiplantae</taxon>
        <taxon>Streptophyta</taxon>
        <taxon>Embryophyta</taxon>
        <taxon>Tracheophyta</taxon>
        <taxon>Spermatophyta</taxon>
        <taxon>Magnoliopsida</taxon>
        <taxon>eudicotyledons</taxon>
        <taxon>Gunneridae</taxon>
        <taxon>Pentapetalae</taxon>
        <taxon>rosids</taxon>
        <taxon>fabids</taxon>
        <taxon>Fabales</taxon>
        <taxon>Fabaceae</taxon>
        <taxon>Papilionoideae</taxon>
        <taxon>50 kb inversion clade</taxon>
        <taxon>NPAAA clade</taxon>
        <taxon>indigoferoid/millettioid clade</taxon>
        <taxon>Phaseoleae</taxon>
        <taxon>Vigna</taxon>
    </lineage>
</organism>
<dbReference type="Proteomes" id="UP000053144">
    <property type="component" value="Chromosome 7"/>
</dbReference>
<dbReference type="InterPro" id="IPR000070">
    <property type="entry name" value="Pectinesterase_cat"/>
</dbReference>
<dbReference type="UniPathway" id="UPA00545">
    <property type="reaction ID" value="UER00823"/>
</dbReference>
<evidence type="ECO:0000256" key="9">
    <source>
        <dbReference type="ARBA" id="ARBA00023085"/>
    </source>
</evidence>
<evidence type="ECO:0000256" key="10">
    <source>
        <dbReference type="ARBA" id="ARBA00047928"/>
    </source>
</evidence>